<reference evidence="3" key="2">
    <citation type="submission" date="2025-05" db="UniProtKB">
        <authorList>
            <consortium name="EnsemblMetazoa"/>
        </authorList>
    </citation>
    <scope>IDENTIFICATION</scope>
    <source>
        <strain evidence="3">Foshan</strain>
    </source>
</reference>
<dbReference type="Pfam" id="PF12248">
    <property type="entry name" value="Methyltransf_FA"/>
    <property type="match status" value="1"/>
</dbReference>
<evidence type="ECO:0000259" key="2">
    <source>
        <dbReference type="Pfam" id="PF12248"/>
    </source>
</evidence>
<organism evidence="3 4">
    <name type="scientific">Aedes albopictus</name>
    <name type="common">Asian tiger mosquito</name>
    <name type="synonym">Stegomyia albopicta</name>
    <dbReference type="NCBI Taxonomy" id="7160"/>
    <lineage>
        <taxon>Eukaryota</taxon>
        <taxon>Metazoa</taxon>
        <taxon>Ecdysozoa</taxon>
        <taxon>Arthropoda</taxon>
        <taxon>Hexapoda</taxon>
        <taxon>Insecta</taxon>
        <taxon>Pterygota</taxon>
        <taxon>Neoptera</taxon>
        <taxon>Endopterygota</taxon>
        <taxon>Diptera</taxon>
        <taxon>Nematocera</taxon>
        <taxon>Culicoidea</taxon>
        <taxon>Culicidae</taxon>
        <taxon>Culicinae</taxon>
        <taxon>Aedini</taxon>
        <taxon>Aedes</taxon>
        <taxon>Stegomyia</taxon>
    </lineage>
</organism>
<dbReference type="GeneID" id="109422505"/>
<dbReference type="Proteomes" id="UP000069940">
    <property type="component" value="Unassembled WGS sequence"/>
</dbReference>
<feature type="signal peptide" evidence="1">
    <location>
        <begin position="1"/>
        <end position="20"/>
    </location>
</feature>
<evidence type="ECO:0000313" key="4">
    <source>
        <dbReference type="Proteomes" id="UP000069940"/>
    </source>
</evidence>
<dbReference type="InterPro" id="IPR022041">
    <property type="entry name" value="Methyltransf_FA"/>
</dbReference>
<protein>
    <recommendedName>
        <fullName evidence="2">Farnesoic acid O-methyl transferase domain-containing protein</fullName>
    </recommendedName>
</protein>
<dbReference type="EnsemblMetazoa" id="AALFPA23_008158.R10982">
    <property type="protein sequence ID" value="AALFPA23_008158.P10982"/>
    <property type="gene ID" value="AALFPA23_008158"/>
</dbReference>
<reference evidence="4" key="1">
    <citation type="journal article" date="2015" name="Proc. Natl. Acad. Sci. U.S.A.">
        <title>Genome sequence of the Asian Tiger mosquito, Aedes albopictus, reveals insights into its biology, genetics, and evolution.</title>
        <authorList>
            <person name="Chen X.G."/>
            <person name="Jiang X."/>
            <person name="Gu J."/>
            <person name="Xu M."/>
            <person name="Wu Y."/>
            <person name="Deng Y."/>
            <person name="Zhang C."/>
            <person name="Bonizzoni M."/>
            <person name="Dermauw W."/>
            <person name="Vontas J."/>
            <person name="Armbruster P."/>
            <person name="Huang X."/>
            <person name="Yang Y."/>
            <person name="Zhang H."/>
            <person name="He W."/>
            <person name="Peng H."/>
            <person name="Liu Y."/>
            <person name="Wu K."/>
            <person name="Chen J."/>
            <person name="Lirakis M."/>
            <person name="Topalis P."/>
            <person name="Van Leeuwen T."/>
            <person name="Hall A.B."/>
            <person name="Jiang X."/>
            <person name="Thorpe C."/>
            <person name="Mueller R.L."/>
            <person name="Sun C."/>
            <person name="Waterhouse R.M."/>
            <person name="Yan G."/>
            <person name="Tu Z.J."/>
            <person name="Fang X."/>
            <person name="James A.A."/>
        </authorList>
    </citation>
    <scope>NUCLEOTIDE SEQUENCE [LARGE SCALE GENOMIC DNA]</scope>
    <source>
        <strain evidence="4">Foshan</strain>
    </source>
</reference>
<sequence>MICANMKVVLLVALVQFSAASRSNHGNNVNTFEATYGCLQYSTNHGNEYAHPYYSTAKFENLKVTTGNVTYMRMGVLARNDGHIRLSPIEYPYDKTEMNEIVLSGWANTAIEIRRYTRTGHKTRINNRVLLHIRSDGLLSEFSPMMFTMSIDTHGNVRLVKDGDEYPFVEFKDPKISFKYIGFCNWGVPAIYFFDCPFEVDRRRCEGIAFT</sequence>
<feature type="domain" description="Farnesoic acid O-methyl transferase" evidence="2">
    <location>
        <begin position="48"/>
        <end position="197"/>
    </location>
</feature>
<evidence type="ECO:0000313" key="3">
    <source>
        <dbReference type="EnsemblMetazoa" id="AALFPA23_008158.P10982"/>
    </source>
</evidence>
<keyword evidence="1" id="KW-0732">Signal</keyword>
<proteinExistence type="predicted"/>
<keyword evidence="4" id="KW-1185">Reference proteome</keyword>
<name>A0ABM1YDJ6_AEDAL</name>
<feature type="chain" id="PRO_5047394690" description="Farnesoic acid O-methyl transferase domain-containing protein" evidence="1">
    <location>
        <begin position="21"/>
        <end position="211"/>
    </location>
</feature>
<accession>A0ABM1YDJ6</accession>
<evidence type="ECO:0000256" key="1">
    <source>
        <dbReference type="SAM" id="SignalP"/>
    </source>
</evidence>
<dbReference type="RefSeq" id="XP_019552855.3">
    <property type="nucleotide sequence ID" value="XM_019697310.3"/>
</dbReference>
<dbReference type="PANTHER" id="PTHR36695:SF12">
    <property type="entry name" value="AGAP008648-PA"/>
    <property type="match status" value="1"/>
</dbReference>
<dbReference type="PANTHER" id="PTHR36695">
    <property type="entry name" value="AGAP008648-PA"/>
    <property type="match status" value="1"/>
</dbReference>